<dbReference type="AlphaFoldDB" id="A0A1F7RT96"/>
<organism evidence="7 8">
    <name type="scientific">Candidatus Schekmanbacteria bacterium RBG_16_38_11</name>
    <dbReference type="NCBI Taxonomy" id="1817880"/>
    <lineage>
        <taxon>Bacteria</taxon>
        <taxon>Candidatus Schekmaniibacteriota</taxon>
    </lineage>
</organism>
<dbReference type="PANTHER" id="PTHR39664">
    <property type="match status" value="1"/>
</dbReference>
<dbReference type="GO" id="GO:0000287">
    <property type="term" value="F:magnesium ion binding"/>
    <property type="evidence" value="ECO:0007669"/>
    <property type="project" value="UniProtKB-UniRule"/>
</dbReference>
<evidence type="ECO:0000259" key="6">
    <source>
        <dbReference type="SMART" id="SM00670"/>
    </source>
</evidence>
<dbReference type="InterPro" id="IPR022907">
    <property type="entry name" value="VapC_family"/>
</dbReference>
<accession>A0A1F7RT96</accession>
<evidence type="ECO:0000256" key="4">
    <source>
        <dbReference type="ARBA" id="ARBA00022801"/>
    </source>
</evidence>
<evidence type="ECO:0000313" key="8">
    <source>
        <dbReference type="Proteomes" id="UP000178435"/>
    </source>
</evidence>
<feature type="binding site" evidence="5">
    <location>
        <position position="10"/>
    </location>
    <ligand>
        <name>Mg(2+)</name>
        <dbReference type="ChEBI" id="CHEBI:18420"/>
    </ligand>
</feature>
<evidence type="ECO:0000313" key="7">
    <source>
        <dbReference type="EMBL" id="OGL44590.1"/>
    </source>
</evidence>
<protein>
    <recommendedName>
        <fullName evidence="5">Ribonuclease VapC</fullName>
        <shortName evidence="5">RNase VapC</shortName>
        <ecNumber evidence="5">3.1.-.-</ecNumber>
    </recommendedName>
    <alternativeName>
        <fullName evidence="5">Toxin VapC</fullName>
    </alternativeName>
</protein>
<feature type="domain" description="PIN" evidence="6">
    <location>
        <begin position="5"/>
        <end position="129"/>
    </location>
</feature>
<comment type="similarity">
    <text evidence="5">Belongs to the PINc/VapC protein family.</text>
</comment>
<dbReference type="EC" id="3.1.-.-" evidence="5"/>
<dbReference type="PANTHER" id="PTHR39664:SF2">
    <property type="entry name" value="NUCLEIC ACID-BINDING PROTEIN, CONTAINING PIN DOMAIN-RELATED"/>
    <property type="match status" value="1"/>
</dbReference>
<evidence type="ECO:0000256" key="3">
    <source>
        <dbReference type="ARBA" id="ARBA00022723"/>
    </source>
</evidence>
<evidence type="ECO:0000256" key="1">
    <source>
        <dbReference type="ARBA" id="ARBA00022649"/>
    </source>
</evidence>
<gene>
    <name evidence="5" type="primary">vapC</name>
    <name evidence="7" type="ORF">A2149_04585</name>
</gene>
<dbReference type="Gene3D" id="3.40.50.1010">
    <property type="entry name" value="5'-nuclease"/>
    <property type="match status" value="1"/>
</dbReference>
<dbReference type="CDD" id="cd18683">
    <property type="entry name" value="PIN_VapC-like"/>
    <property type="match status" value="1"/>
</dbReference>
<proteinExistence type="inferred from homology"/>
<dbReference type="GO" id="GO:0016787">
    <property type="term" value="F:hydrolase activity"/>
    <property type="evidence" value="ECO:0007669"/>
    <property type="project" value="UniProtKB-KW"/>
</dbReference>
<keyword evidence="3 5" id="KW-0479">Metal-binding</keyword>
<dbReference type="Pfam" id="PF01850">
    <property type="entry name" value="PIN"/>
    <property type="match status" value="1"/>
</dbReference>
<keyword evidence="5" id="KW-0460">Magnesium</keyword>
<evidence type="ECO:0000256" key="2">
    <source>
        <dbReference type="ARBA" id="ARBA00022722"/>
    </source>
</evidence>
<dbReference type="HAMAP" id="MF_00265">
    <property type="entry name" value="VapC_Nob1"/>
    <property type="match status" value="1"/>
</dbReference>
<dbReference type="GO" id="GO:0090729">
    <property type="term" value="F:toxin activity"/>
    <property type="evidence" value="ECO:0007669"/>
    <property type="project" value="UniProtKB-KW"/>
</dbReference>
<keyword evidence="2 5" id="KW-0540">Nuclease</keyword>
<keyword evidence="5" id="KW-0800">Toxin</keyword>
<dbReference type="Proteomes" id="UP000178435">
    <property type="component" value="Unassembled WGS sequence"/>
</dbReference>
<evidence type="ECO:0000256" key="5">
    <source>
        <dbReference type="HAMAP-Rule" id="MF_00265"/>
    </source>
</evidence>
<comment type="cofactor">
    <cofactor evidence="5">
        <name>Mg(2+)</name>
        <dbReference type="ChEBI" id="CHEBI:18420"/>
    </cofactor>
</comment>
<dbReference type="SUPFAM" id="SSF88723">
    <property type="entry name" value="PIN domain-like"/>
    <property type="match status" value="1"/>
</dbReference>
<keyword evidence="4 5" id="KW-0378">Hydrolase</keyword>
<feature type="binding site" evidence="5">
    <location>
        <position position="105"/>
    </location>
    <ligand>
        <name>Mg(2+)</name>
        <dbReference type="ChEBI" id="CHEBI:18420"/>
    </ligand>
</feature>
<sequence>MESVKVAVIDTNVLIRYLTNDEPQKAKAVESLLNKASDGELRILIPSIVIAELVWVLESYYRMEAEGIAELVEAILSTPGVEVTDKGIIASALKLYRDNSIDLIDAWIISFVKERDIKTIYTFDKKHYREIEGVETKVP</sequence>
<dbReference type="InterPro" id="IPR029060">
    <property type="entry name" value="PIN-like_dom_sf"/>
</dbReference>
<dbReference type="GO" id="GO:0004540">
    <property type="term" value="F:RNA nuclease activity"/>
    <property type="evidence" value="ECO:0007669"/>
    <property type="project" value="InterPro"/>
</dbReference>
<dbReference type="SMART" id="SM00670">
    <property type="entry name" value="PINc"/>
    <property type="match status" value="1"/>
</dbReference>
<name>A0A1F7RT96_9BACT</name>
<dbReference type="InterPro" id="IPR002716">
    <property type="entry name" value="PIN_dom"/>
</dbReference>
<reference evidence="7 8" key="1">
    <citation type="journal article" date="2016" name="Nat. Commun.">
        <title>Thousands of microbial genomes shed light on interconnected biogeochemical processes in an aquifer system.</title>
        <authorList>
            <person name="Anantharaman K."/>
            <person name="Brown C.T."/>
            <person name="Hug L.A."/>
            <person name="Sharon I."/>
            <person name="Castelle C.J."/>
            <person name="Probst A.J."/>
            <person name="Thomas B.C."/>
            <person name="Singh A."/>
            <person name="Wilkins M.J."/>
            <person name="Karaoz U."/>
            <person name="Brodie E.L."/>
            <person name="Williams K.H."/>
            <person name="Hubbard S.S."/>
            <person name="Banfield J.F."/>
        </authorList>
    </citation>
    <scope>NUCLEOTIDE SEQUENCE [LARGE SCALE GENOMIC DNA]</scope>
</reference>
<comment type="caution">
    <text evidence="7">The sequence shown here is derived from an EMBL/GenBank/DDBJ whole genome shotgun (WGS) entry which is preliminary data.</text>
</comment>
<comment type="function">
    <text evidence="5">Toxic component of a toxin-antitoxin (TA) system. An RNase.</text>
</comment>
<dbReference type="EMBL" id="MGDF01000137">
    <property type="protein sequence ID" value="OGL44590.1"/>
    <property type="molecule type" value="Genomic_DNA"/>
</dbReference>
<keyword evidence="1 5" id="KW-1277">Toxin-antitoxin system</keyword>